<evidence type="ECO:0000259" key="3">
    <source>
        <dbReference type="PROSITE" id="PS50048"/>
    </source>
</evidence>
<dbReference type="InParanoid" id="B2WH48"/>
<dbReference type="PROSITE" id="PS00463">
    <property type="entry name" value="ZN2_CY6_FUNGAL_1"/>
    <property type="match status" value="1"/>
</dbReference>
<evidence type="ECO:0000313" key="4">
    <source>
        <dbReference type="EMBL" id="EDU42358.1"/>
    </source>
</evidence>
<dbReference type="eggNOG" id="ENOG502T2R8">
    <property type="taxonomic scope" value="Eukaryota"/>
</dbReference>
<dbReference type="InterPro" id="IPR021858">
    <property type="entry name" value="Fun_TF"/>
</dbReference>
<protein>
    <recommendedName>
        <fullName evidence="3">Zn(2)-C6 fungal-type domain-containing protein</fullName>
    </recommendedName>
</protein>
<dbReference type="PANTHER" id="PTHR37540:SF5">
    <property type="entry name" value="TRANSCRIPTION FACTOR DOMAIN-CONTAINING PROTEIN"/>
    <property type="match status" value="1"/>
</dbReference>
<evidence type="ECO:0000256" key="1">
    <source>
        <dbReference type="ARBA" id="ARBA00023242"/>
    </source>
</evidence>
<proteinExistence type="predicted"/>
<dbReference type="Pfam" id="PF11951">
    <property type="entry name" value="Fungal_trans_2"/>
    <property type="match status" value="1"/>
</dbReference>
<feature type="domain" description="Zn(2)-C6 fungal-type" evidence="3">
    <location>
        <begin position="51"/>
        <end position="81"/>
    </location>
</feature>
<dbReference type="GO" id="GO:0008270">
    <property type="term" value="F:zinc ion binding"/>
    <property type="evidence" value="ECO:0007669"/>
    <property type="project" value="InterPro"/>
</dbReference>
<dbReference type="Proteomes" id="UP000001471">
    <property type="component" value="Unassembled WGS sequence"/>
</dbReference>
<dbReference type="GO" id="GO:0000981">
    <property type="term" value="F:DNA-binding transcription factor activity, RNA polymerase II-specific"/>
    <property type="evidence" value="ECO:0007669"/>
    <property type="project" value="InterPro"/>
</dbReference>
<dbReference type="OMA" id="YMFIAQG"/>
<feature type="region of interest" description="Disordered" evidence="2">
    <location>
        <begin position="1"/>
        <end position="27"/>
    </location>
</feature>
<dbReference type="InterPro" id="IPR036864">
    <property type="entry name" value="Zn2-C6_fun-type_DNA-bd_sf"/>
</dbReference>
<reference evidence="5" key="1">
    <citation type="journal article" date="2013" name="G3 (Bethesda)">
        <title>Comparative genomics of a plant-pathogenic fungus, Pyrenophora tritici-repentis, reveals transduplication and the impact of repeat elements on pathogenicity and population divergence.</title>
        <authorList>
            <person name="Manning V.A."/>
            <person name="Pandelova I."/>
            <person name="Dhillon B."/>
            <person name="Wilhelm L.J."/>
            <person name="Goodwin S.B."/>
            <person name="Berlin A.M."/>
            <person name="Figueroa M."/>
            <person name="Freitag M."/>
            <person name="Hane J.K."/>
            <person name="Henrissat B."/>
            <person name="Holman W.H."/>
            <person name="Kodira C.D."/>
            <person name="Martin J."/>
            <person name="Oliver R.P."/>
            <person name="Robbertse B."/>
            <person name="Schackwitz W."/>
            <person name="Schwartz D.C."/>
            <person name="Spatafora J.W."/>
            <person name="Turgeon B.G."/>
            <person name="Yandava C."/>
            <person name="Young S."/>
            <person name="Zhou S."/>
            <person name="Zeng Q."/>
            <person name="Grigoriev I.V."/>
            <person name="Ma L.-J."/>
            <person name="Ciuffetti L.M."/>
        </authorList>
    </citation>
    <scope>NUCLEOTIDE SEQUENCE [LARGE SCALE GENOMIC DNA]</scope>
    <source>
        <strain evidence="5">Pt-1C-BFP</strain>
    </source>
</reference>
<feature type="compositionally biased region" description="Basic and acidic residues" evidence="2">
    <location>
        <begin position="1"/>
        <end position="12"/>
    </location>
</feature>
<dbReference type="STRING" id="426418.B2WH48"/>
<dbReference type="PANTHER" id="PTHR37540">
    <property type="entry name" value="TRANSCRIPTION FACTOR (ACR-2), PUTATIVE-RELATED-RELATED"/>
    <property type="match status" value="1"/>
</dbReference>
<dbReference type="InterPro" id="IPR001138">
    <property type="entry name" value="Zn2Cys6_DnaBD"/>
</dbReference>
<gene>
    <name evidence="4" type="ORF">PTRG_09307</name>
</gene>
<organism evidence="4 5">
    <name type="scientific">Pyrenophora tritici-repentis (strain Pt-1C-BFP)</name>
    <name type="common">Wheat tan spot fungus</name>
    <name type="synonym">Drechslera tritici-repentis</name>
    <dbReference type="NCBI Taxonomy" id="426418"/>
    <lineage>
        <taxon>Eukaryota</taxon>
        <taxon>Fungi</taxon>
        <taxon>Dikarya</taxon>
        <taxon>Ascomycota</taxon>
        <taxon>Pezizomycotina</taxon>
        <taxon>Dothideomycetes</taxon>
        <taxon>Pleosporomycetidae</taxon>
        <taxon>Pleosporales</taxon>
        <taxon>Pleosporineae</taxon>
        <taxon>Pleosporaceae</taxon>
        <taxon>Pyrenophora</taxon>
    </lineage>
</organism>
<dbReference type="Gene3D" id="4.10.240.10">
    <property type="entry name" value="Zn(2)-C6 fungal-type DNA-binding domain"/>
    <property type="match status" value="1"/>
</dbReference>
<dbReference type="EMBL" id="DS231625">
    <property type="protein sequence ID" value="EDU42358.1"/>
    <property type="molecule type" value="Genomic_DNA"/>
</dbReference>
<sequence length="514" mass="58400">MARSVDRQDSRSLRRPPTLSSMGRPATTTHERCLLHKRFIPSMMRRTLRRSCDRCAKAKASCDLRVPCTRCLKRKATDCVYANEPLTSTSTGPNSTTYSGKAANDGSIALPFDMFQETIVSNSFDPFDSYPNTRLPRAYVQQLMQHFLSDITFQYYPLDPDMSSNPFVVSWWPLALGDPALFHVSLQTACLDLELKAQRGFLNSEILMNDSVSLVRQRVENPLLRYKDETMDSVVTLAAIEYGKRHIDAAKMHIDGVKGMVQSRGGIQLLKLISPLTARMVSWVLLILTQIPQFDVQDDFSVGDAIAPIPQWLEATTSQDQIPPYLVDLQLDPLVGGVFFRLRNLFRQHHLSTTDLHDLTCFVLHKLLLPSSTADLRSPNILETSQCVRHATALYMLNIHGTTYFSHAELQWSLVSKLRDNIESVPGLFMIHHRPLLLWILFVGIVASYGTPHHPWFTTEAELFASYMSLQTWDETALSLEEVLWFKSPEMSTSKSSWLDSYRLQIRDEIKTVA</sequence>
<dbReference type="PROSITE" id="PS50048">
    <property type="entry name" value="ZN2_CY6_FUNGAL_2"/>
    <property type="match status" value="1"/>
</dbReference>
<accession>B2WH48</accession>
<dbReference type="AlphaFoldDB" id="B2WH48"/>
<keyword evidence="1" id="KW-0539">Nucleus</keyword>
<dbReference type="CDD" id="cd00067">
    <property type="entry name" value="GAL4"/>
    <property type="match status" value="1"/>
</dbReference>
<dbReference type="Pfam" id="PF00172">
    <property type="entry name" value="Zn_clus"/>
    <property type="match status" value="1"/>
</dbReference>
<dbReference type="HOGENOM" id="CLU_045857_0_0_1"/>
<evidence type="ECO:0000313" key="5">
    <source>
        <dbReference type="Proteomes" id="UP000001471"/>
    </source>
</evidence>
<dbReference type="SMART" id="SM00066">
    <property type="entry name" value="GAL4"/>
    <property type="match status" value="1"/>
</dbReference>
<dbReference type="SUPFAM" id="SSF57701">
    <property type="entry name" value="Zn2/Cys6 DNA-binding domain"/>
    <property type="match status" value="1"/>
</dbReference>
<evidence type="ECO:0000256" key="2">
    <source>
        <dbReference type="SAM" id="MobiDB-lite"/>
    </source>
</evidence>
<dbReference type="OrthoDB" id="4158087at2759"/>
<name>B2WH48_PYRTR</name>